<dbReference type="EMBL" id="WMIA01000002">
    <property type="protein sequence ID" value="MTF37784.1"/>
    <property type="molecule type" value="Genomic_DNA"/>
</dbReference>
<dbReference type="Proteomes" id="UP000437131">
    <property type="component" value="Unassembled WGS sequence"/>
</dbReference>
<feature type="domain" description="RNA polymerase sigma-70 region 2" evidence="5">
    <location>
        <begin position="29"/>
        <end position="95"/>
    </location>
</feature>
<keyword evidence="3" id="KW-0731">Sigma factor</keyword>
<dbReference type="InterPro" id="IPR036388">
    <property type="entry name" value="WH-like_DNA-bd_sf"/>
</dbReference>
<dbReference type="Gene3D" id="1.10.10.10">
    <property type="entry name" value="Winged helix-like DNA-binding domain superfamily/Winged helix DNA-binding domain"/>
    <property type="match status" value="1"/>
</dbReference>
<dbReference type="GO" id="GO:0016987">
    <property type="term" value="F:sigma factor activity"/>
    <property type="evidence" value="ECO:0007669"/>
    <property type="project" value="UniProtKB-KW"/>
</dbReference>
<dbReference type="PANTHER" id="PTHR43133:SF51">
    <property type="entry name" value="RNA POLYMERASE SIGMA FACTOR"/>
    <property type="match status" value="1"/>
</dbReference>
<comment type="caution">
    <text evidence="7">The sequence shown here is derived from an EMBL/GenBank/DDBJ whole genome shotgun (WGS) entry which is preliminary data.</text>
</comment>
<evidence type="ECO:0000313" key="8">
    <source>
        <dbReference type="Proteomes" id="UP000437131"/>
    </source>
</evidence>
<keyword evidence="2" id="KW-0805">Transcription regulation</keyword>
<dbReference type="InterPro" id="IPR007627">
    <property type="entry name" value="RNA_pol_sigma70_r2"/>
</dbReference>
<proteinExistence type="inferred from homology"/>
<evidence type="ECO:0000259" key="5">
    <source>
        <dbReference type="Pfam" id="PF04542"/>
    </source>
</evidence>
<dbReference type="Pfam" id="PF08281">
    <property type="entry name" value="Sigma70_r4_2"/>
    <property type="match status" value="1"/>
</dbReference>
<feature type="domain" description="RNA polymerase sigma factor 70 region 4 type 2" evidence="6">
    <location>
        <begin position="134"/>
        <end position="184"/>
    </location>
</feature>
<organism evidence="7 8">
    <name type="scientific">Cyanobacterium aponinum 0216</name>
    <dbReference type="NCBI Taxonomy" id="2676140"/>
    <lineage>
        <taxon>Bacteria</taxon>
        <taxon>Bacillati</taxon>
        <taxon>Cyanobacteriota</taxon>
        <taxon>Cyanophyceae</taxon>
        <taxon>Oscillatoriophycideae</taxon>
        <taxon>Chroococcales</taxon>
        <taxon>Geminocystaceae</taxon>
        <taxon>Cyanobacterium</taxon>
    </lineage>
</organism>
<dbReference type="InterPro" id="IPR013249">
    <property type="entry name" value="RNA_pol_sigma70_r4_t2"/>
</dbReference>
<dbReference type="Gene3D" id="1.10.1740.10">
    <property type="match status" value="1"/>
</dbReference>
<accession>A0A844GMH1</accession>
<dbReference type="SUPFAM" id="SSF88659">
    <property type="entry name" value="Sigma3 and sigma4 domains of RNA polymerase sigma factors"/>
    <property type="match status" value="1"/>
</dbReference>
<dbReference type="AlphaFoldDB" id="A0A844GMH1"/>
<dbReference type="NCBIfam" id="NF009171">
    <property type="entry name" value="PRK12518.1"/>
    <property type="match status" value="1"/>
</dbReference>
<dbReference type="GO" id="GO:0006352">
    <property type="term" value="P:DNA-templated transcription initiation"/>
    <property type="evidence" value="ECO:0007669"/>
    <property type="project" value="InterPro"/>
</dbReference>
<dbReference type="InterPro" id="IPR013324">
    <property type="entry name" value="RNA_pol_sigma_r3/r4-like"/>
</dbReference>
<dbReference type="NCBIfam" id="TIGR02937">
    <property type="entry name" value="sigma70-ECF"/>
    <property type="match status" value="1"/>
</dbReference>
<dbReference type="InterPro" id="IPR039425">
    <property type="entry name" value="RNA_pol_sigma-70-like"/>
</dbReference>
<gene>
    <name evidence="7" type="ORF">GGC33_02425</name>
</gene>
<dbReference type="SUPFAM" id="SSF88946">
    <property type="entry name" value="Sigma2 domain of RNA polymerase sigma factors"/>
    <property type="match status" value="1"/>
</dbReference>
<evidence type="ECO:0000313" key="7">
    <source>
        <dbReference type="EMBL" id="MTF37784.1"/>
    </source>
</evidence>
<protein>
    <submittedName>
        <fullName evidence="7">Sigma-70 family RNA polymerase sigma factor</fullName>
    </submittedName>
</protein>
<dbReference type="PANTHER" id="PTHR43133">
    <property type="entry name" value="RNA POLYMERASE ECF-TYPE SIGMA FACTO"/>
    <property type="match status" value="1"/>
</dbReference>
<evidence type="ECO:0000256" key="4">
    <source>
        <dbReference type="ARBA" id="ARBA00023163"/>
    </source>
</evidence>
<comment type="similarity">
    <text evidence="1">Belongs to the sigma-70 factor family. ECF subfamily.</text>
</comment>
<reference evidence="7 8" key="1">
    <citation type="submission" date="2019-11" db="EMBL/GenBank/DDBJ databases">
        <title>Isolation of a new High Light Tolerant Cyanobacteria.</title>
        <authorList>
            <person name="Dobson Z."/>
            <person name="Vaughn N."/>
            <person name="Vaughn M."/>
            <person name="Fromme P."/>
            <person name="Mazor Y."/>
        </authorList>
    </citation>
    <scope>NUCLEOTIDE SEQUENCE [LARGE SCALE GENOMIC DNA]</scope>
    <source>
        <strain evidence="7 8">0216</strain>
    </source>
</reference>
<evidence type="ECO:0000256" key="2">
    <source>
        <dbReference type="ARBA" id="ARBA00023015"/>
    </source>
</evidence>
<dbReference type="InterPro" id="IPR014284">
    <property type="entry name" value="RNA_pol_sigma-70_dom"/>
</dbReference>
<evidence type="ECO:0000256" key="1">
    <source>
        <dbReference type="ARBA" id="ARBA00010641"/>
    </source>
</evidence>
<dbReference type="CDD" id="cd06171">
    <property type="entry name" value="Sigma70_r4"/>
    <property type="match status" value="1"/>
</dbReference>
<dbReference type="InterPro" id="IPR013325">
    <property type="entry name" value="RNA_pol_sigma_r2"/>
</dbReference>
<dbReference type="Pfam" id="PF04542">
    <property type="entry name" value="Sigma70_r2"/>
    <property type="match status" value="1"/>
</dbReference>
<dbReference type="GO" id="GO:0003677">
    <property type="term" value="F:DNA binding"/>
    <property type="evidence" value="ECO:0007669"/>
    <property type="project" value="InterPro"/>
</dbReference>
<evidence type="ECO:0000256" key="3">
    <source>
        <dbReference type="ARBA" id="ARBA00023082"/>
    </source>
</evidence>
<name>A0A844GMH1_9CHRO</name>
<sequence>MLADDYPEVADSDLVRNCQQGNKTSFRLLYQRYHHKVRATLYKLCGSEVLDDLQQEVFLKVWKSLPQLRNPKYFSTWLYRICWNVAYDQGSSKKRELQRHQANINQTKQSLEYSLAKSSNNHQELLKLHYQELVARGLQHLSLDHRAVIVLHDLEDLPQQEIAEILSIPLGTVKSRLFKARKNLRQFLELEGISL</sequence>
<evidence type="ECO:0000259" key="6">
    <source>
        <dbReference type="Pfam" id="PF08281"/>
    </source>
</evidence>
<keyword evidence="4" id="KW-0804">Transcription</keyword>